<proteinExistence type="predicted"/>
<dbReference type="EMBL" id="KB909380">
    <property type="protein sequence ID" value="EOB12283.1"/>
    <property type="molecule type" value="Genomic_DNA"/>
</dbReference>
<evidence type="ECO:0000313" key="1">
    <source>
        <dbReference type="EMBL" id="EOB12283.1"/>
    </source>
</evidence>
<sequence length="101" mass="12049">MKFHKLTRLLKDLNNVRCKMISMEEENIKKNAKCFKESFKTNVFRIYDNLCKCKEKERRILNFMFEVLEDIWVGTGKCLDKMTSLKLVLLEIPCLIPTLDK</sequence>
<name>R0MHK7_NOSB1</name>
<dbReference type="Proteomes" id="UP000016927">
    <property type="component" value="Unassembled WGS sequence"/>
</dbReference>
<reference evidence="1 2" key="1">
    <citation type="journal article" date="2013" name="BMC Genomics">
        <title>Comparative genomics of parasitic silkworm microsporidia reveal an association between genome expansion and host adaptation.</title>
        <authorList>
            <person name="Pan G."/>
            <person name="Xu J."/>
            <person name="Li T."/>
            <person name="Xia Q."/>
            <person name="Liu S.L."/>
            <person name="Zhang G."/>
            <person name="Li S."/>
            <person name="Li C."/>
            <person name="Liu H."/>
            <person name="Yang L."/>
            <person name="Liu T."/>
            <person name="Zhang X."/>
            <person name="Wu Z."/>
            <person name="Fan W."/>
            <person name="Dang X."/>
            <person name="Xiang H."/>
            <person name="Tao M."/>
            <person name="Li Y."/>
            <person name="Hu J."/>
            <person name="Li Z."/>
            <person name="Lin L."/>
            <person name="Luo J."/>
            <person name="Geng L."/>
            <person name="Wang L."/>
            <person name="Long M."/>
            <person name="Wan Y."/>
            <person name="He N."/>
            <person name="Zhang Z."/>
            <person name="Lu C."/>
            <person name="Keeling P.J."/>
            <person name="Wang J."/>
            <person name="Xiang Z."/>
            <person name="Zhou Z."/>
        </authorList>
    </citation>
    <scope>NUCLEOTIDE SEQUENCE [LARGE SCALE GENOMIC DNA]</scope>
    <source>
        <strain evidence="2">CQ1 / CVCC 102059</strain>
    </source>
</reference>
<accession>R0MHK7</accession>
<dbReference type="VEuPathDB" id="MicrosporidiaDB:NBO_472g0001"/>
<organism evidence="1 2">
    <name type="scientific">Nosema bombycis (strain CQ1 / CVCC 102059)</name>
    <name type="common">Microsporidian parasite</name>
    <name type="synonym">Pebrine of silkworm</name>
    <dbReference type="NCBI Taxonomy" id="578461"/>
    <lineage>
        <taxon>Eukaryota</taxon>
        <taxon>Fungi</taxon>
        <taxon>Fungi incertae sedis</taxon>
        <taxon>Microsporidia</taxon>
        <taxon>Nosematidae</taxon>
        <taxon>Nosema</taxon>
    </lineage>
</organism>
<evidence type="ECO:0000313" key="2">
    <source>
        <dbReference type="Proteomes" id="UP000016927"/>
    </source>
</evidence>
<dbReference type="AlphaFoldDB" id="R0MHK7"/>
<protein>
    <submittedName>
        <fullName evidence="1">Uncharacterized protein</fullName>
    </submittedName>
</protein>
<keyword evidence="2" id="KW-1185">Reference proteome</keyword>
<gene>
    <name evidence="1" type="ORF">NBO_472g0001</name>
</gene>
<dbReference type="HOGENOM" id="CLU_2292457_0_0_1"/>